<keyword evidence="2" id="KW-1185">Reference proteome</keyword>
<proteinExistence type="predicted"/>
<comment type="caution">
    <text evidence="1">The sequence shown here is derived from an EMBL/GenBank/DDBJ whole genome shotgun (WGS) entry which is preliminary data.</text>
</comment>
<gene>
    <name evidence="1" type="ORF">ACFSUQ_05770</name>
</gene>
<organism evidence="1 2">
    <name type="scientific">Gulosibacter bifidus</name>
    <dbReference type="NCBI Taxonomy" id="272239"/>
    <lineage>
        <taxon>Bacteria</taxon>
        <taxon>Bacillati</taxon>
        <taxon>Actinomycetota</taxon>
        <taxon>Actinomycetes</taxon>
        <taxon>Micrococcales</taxon>
        <taxon>Microbacteriaceae</taxon>
        <taxon>Gulosibacter</taxon>
    </lineage>
</organism>
<protein>
    <submittedName>
        <fullName evidence="1">Uncharacterized protein</fullName>
    </submittedName>
</protein>
<dbReference type="RefSeq" id="WP_066056128.1">
    <property type="nucleotide sequence ID" value="NZ_JBHUNF010000003.1"/>
</dbReference>
<sequence length="66" mass="7456">MHYDDLYFDEDNPYAGMNPEEALEDLKQFSTNVDKLLAQMDKHGATNMAELFAAQAKSDRDGGDQQ</sequence>
<accession>A0ABW5RI81</accession>
<dbReference type="Proteomes" id="UP001597453">
    <property type="component" value="Unassembled WGS sequence"/>
</dbReference>
<name>A0ABW5RI81_9MICO</name>
<evidence type="ECO:0000313" key="2">
    <source>
        <dbReference type="Proteomes" id="UP001597453"/>
    </source>
</evidence>
<reference evidence="2" key="1">
    <citation type="journal article" date="2019" name="Int. J. Syst. Evol. Microbiol.">
        <title>The Global Catalogue of Microorganisms (GCM) 10K type strain sequencing project: providing services to taxonomists for standard genome sequencing and annotation.</title>
        <authorList>
            <consortium name="The Broad Institute Genomics Platform"/>
            <consortium name="The Broad Institute Genome Sequencing Center for Infectious Disease"/>
            <person name="Wu L."/>
            <person name="Ma J."/>
        </authorList>
    </citation>
    <scope>NUCLEOTIDE SEQUENCE [LARGE SCALE GENOMIC DNA]</scope>
    <source>
        <strain evidence="2">TISTR 1511</strain>
    </source>
</reference>
<dbReference type="EMBL" id="JBHUNF010000003">
    <property type="protein sequence ID" value="MFD2674807.1"/>
    <property type="molecule type" value="Genomic_DNA"/>
</dbReference>
<evidence type="ECO:0000313" key="1">
    <source>
        <dbReference type="EMBL" id="MFD2674807.1"/>
    </source>
</evidence>